<proteinExistence type="predicted"/>
<sequence length="92" mass="10305">MVQGVTLRAIQLAMDDFLPWNTHPPRDADDSQKCLYQRESYDVFTSPGPEGVMFVSVIPNPERCDLGGPPILDVSATYAIDVRGWRILAVRQ</sequence>
<reference evidence="1 2" key="1">
    <citation type="submission" date="2017-06" db="EMBL/GenBank/DDBJ databases">
        <authorList>
            <person name="Kim H.J."/>
            <person name="Triplett B.A."/>
        </authorList>
    </citation>
    <scope>NUCLEOTIDE SEQUENCE [LARGE SCALE GENOMIC DNA]</scope>
    <source>
        <strain evidence="1 2">DSM 14713</strain>
    </source>
</reference>
<accession>A0A250IGC0</accession>
<evidence type="ECO:0000313" key="2">
    <source>
        <dbReference type="Proteomes" id="UP000217289"/>
    </source>
</evidence>
<evidence type="ECO:0000313" key="1">
    <source>
        <dbReference type="EMBL" id="ATB30884.1"/>
    </source>
</evidence>
<dbReference type="Proteomes" id="UP000217289">
    <property type="component" value="Chromosome"/>
</dbReference>
<dbReference type="KEGG" id="mbd:MEBOL_004346"/>
<gene>
    <name evidence="1" type="ORF">MEBOL_004346</name>
</gene>
<keyword evidence="2" id="KW-1185">Reference proteome</keyword>
<name>A0A250IGC0_9BACT</name>
<dbReference type="RefSeq" id="WP_245918721.1">
    <property type="nucleotide sequence ID" value="NZ_CP022163.1"/>
</dbReference>
<dbReference type="AlphaFoldDB" id="A0A250IGC0"/>
<organism evidence="1 2">
    <name type="scientific">Melittangium boletus DSM 14713</name>
    <dbReference type="NCBI Taxonomy" id="1294270"/>
    <lineage>
        <taxon>Bacteria</taxon>
        <taxon>Pseudomonadati</taxon>
        <taxon>Myxococcota</taxon>
        <taxon>Myxococcia</taxon>
        <taxon>Myxococcales</taxon>
        <taxon>Cystobacterineae</taxon>
        <taxon>Archangiaceae</taxon>
        <taxon>Melittangium</taxon>
    </lineage>
</organism>
<protein>
    <submittedName>
        <fullName evidence="1">Uncharacterized protein</fullName>
    </submittedName>
</protein>
<dbReference type="EMBL" id="CP022163">
    <property type="protein sequence ID" value="ATB30884.1"/>
    <property type="molecule type" value="Genomic_DNA"/>
</dbReference>